<protein>
    <submittedName>
        <fullName evidence="4">ABC transporter substrate-binding protein</fullName>
    </submittedName>
</protein>
<dbReference type="InterPro" id="IPR028082">
    <property type="entry name" value="Peripla_BP_I"/>
</dbReference>
<organism evidence="4 5">
    <name type="scientific">Nostoc punctiforme FACHB-252</name>
    <dbReference type="NCBI Taxonomy" id="1357509"/>
    <lineage>
        <taxon>Bacteria</taxon>
        <taxon>Bacillati</taxon>
        <taxon>Cyanobacteriota</taxon>
        <taxon>Cyanophyceae</taxon>
        <taxon>Nostocales</taxon>
        <taxon>Nostocaceae</taxon>
        <taxon>Nostoc</taxon>
    </lineage>
</organism>
<evidence type="ECO:0000256" key="1">
    <source>
        <dbReference type="ARBA" id="ARBA00010062"/>
    </source>
</evidence>
<dbReference type="CDD" id="cd06268">
    <property type="entry name" value="PBP1_ABC_transporter_LIVBP-like"/>
    <property type="match status" value="1"/>
</dbReference>
<evidence type="ECO:0000259" key="3">
    <source>
        <dbReference type="Pfam" id="PF13458"/>
    </source>
</evidence>
<dbReference type="Gene3D" id="3.40.50.300">
    <property type="entry name" value="P-loop containing nucleotide triphosphate hydrolases"/>
    <property type="match status" value="1"/>
</dbReference>
<dbReference type="Pfam" id="PF13458">
    <property type="entry name" value="Peripla_BP_6"/>
    <property type="match status" value="1"/>
</dbReference>
<dbReference type="Proteomes" id="UP000606396">
    <property type="component" value="Unassembled WGS sequence"/>
</dbReference>
<accession>A0ABR8HFW4</accession>
<keyword evidence="5" id="KW-1185">Reference proteome</keyword>
<reference evidence="4 5" key="1">
    <citation type="journal article" date="2020" name="ISME J.">
        <title>Comparative genomics reveals insights into cyanobacterial evolution and habitat adaptation.</title>
        <authorList>
            <person name="Chen M.Y."/>
            <person name="Teng W.K."/>
            <person name="Zhao L."/>
            <person name="Hu C.X."/>
            <person name="Zhou Y.K."/>
            <person name="Han B.P."/>
            <person name="Song L.R."/>
            <person name="Shu W.S."/>
        </authorList>
    </citation>
    <scope>NUCLEOTIDE SEQUENCE [LARGE SCALE GENOMIC DNA]</scope>
    <source>
        <strain evidence="4 5">FACHB-252</strain>
    </source>
</reference>
<comment type="similarity">
    <text evidence="1">Belongs to the leucine-binding protein family.</text>
</comment>
<comment type="caution">
    <text evidence="4">The sequence shown here is derived from an EMBL/GenBank/DDBJ whole genome shotgun (WGS) entry which is preliminary data.</text>
</comment>
<dbReference type="PANTHER" id="PTHR30483:SF6">
    <property type="entry name" value="PERIPLASMIC BINDING PROTEIN OF ABC TRANSPORTER FOR NATURAL AMINO ACIDS"/>
    <property type="match status" value="1"/>
</dbReference>
<dbReference type="PANTHER" id="PTHR30483">
    <property type="entry name" value="LEUCINE-SPECIFIC-BINDING PROTEIN"/>
    <property type="match status" value="1"/>
</dbReference>
<evidence type="ECO:0000313" key="5">
    <source>
        <dbReference type="Proteomes" id="UP000606396"/>
    </source>
</evidence>
<keyword evidence="2" id="KW-0732">Signal</keyword>
<proteinExistence type="inferred from homology"/>
<dbReference type="SUPFAM" id="SSF52540">
    <property type="entry name" value="P-loop containing nucleoside triphosphate hydrolases"/>
    <property type="match status" value="1"/>
</dbReference>
<evidence type="ECO:0000313" key="4">
    <source>
        <dbReference type="EMBL" id="MBD2614151.1"/>
    </source>
</evidence>
<dbReference type="RefSeq" id="WP_190951210.1">
    <property type="nucleotide sequence ID" value="NZ_JACJTC010000017.1"/>
</dbReference>
<dbReference type="SUPFAM" id="SSF53822">
    <property type="entry name" value="Periplasmic binding protein-like I"/>
    <property type="match status" value="1"/>
</dbReference>
<evidence type="ECO:0000256" key="2">
    <source>
        <dbReference type="ARBA" id="ARBA00022729"/>
    </source>
</evidence>
<dbReference type="InterPro" id="IPR028081">
    <property type="entry name" value="Leu-bd"/>
</dbReference>
<sequence length="922" mass="104185">MAKLVSRRNPYIIGRPIDDPKLLFGRQDLFHVLKDNLSQDIKVTLLHGQRRIGKSSIIRNIAKSVELEDFVFIAFNLEDYTRENLCKILADLAQEIIEQLEIEDQKIKPPSIQDLDKEPYIFYSQFLAKVIKKLDGKKLVFLLDEFEALSDQYSASLLENFFIYLHSLIEVEQKLFLIIFAGRQSANIPNLLNSFQDAYIHEIDFLDEHSATQLITQPAQGILEYSQEAIKAIIELSAGHPYFIQVICFAIFVRARELDESHIGREDIDNIVDKAIENAEAGLAWFWDGLSVREKIVFSAIAESQKIGRIGETPFQILQKYGVFKREVIEKAVKELVDHKFLDAEGNKIKIELVGRWLLQRHPLRQEIKELQKFKEAENYFTDEDRKNFLSEEKKHNSIANDQKPSSTLTVTEKSLPLQRFSRPKKTEEIEIIQESKKAVSISKIEIVSPAKSRLSKGIRFLVIAGGMTFSAAVIGTFIGMSTRCLASGSENKILGVFCVDNHSSNFSSGDRTFFPIKNNTYRDQAIESFKLANYSTATELFEQATKSDRTDPEVLIYYNNALAKQRENYFTLAVVVPADNTNFAEEILRGVAHAQQEFNQKNGLNGRLLSIIIANDGDGKQREKAKQIAAELVKTKSILGVIGHNFSEATQAALTEYKKGRIPLISPASSTTSLQENNNFFRTIPSNAAMGDKLAKYAINNLHLTRVVIFKSTSLFSQSMTEEFQNKFQKLGGKIIRQVDLTQSTLNAQKEVNLSLDKQAQGAVLITDQQYSNVALDIAKANNNTIHNYQNQKQRKLKLLSTNPLYSDETLTQGGNAVEGLITVVPWFRDAEKAKKYAQTAKKLWTIDVSWRTASSYDATQALIQDLSVDSSRKTILASLENANFLVKQTSGYPLKFSSEGEREIEPVLLEVKEGKYIAVP</sequence>
<name>A0ABR8HFW4_NOSPU</name>
<gene>
    <name evidence="4" type="ORF">H6G94_23235</name>
</gene>
<dbReference type="Gene3D" id="3.40.50.2300">
    <property type="match status" value="2"/>
</dbReference>
<feature type="domain" description="Leucine-binding protein" evidence="3">
    <location>
        <begin position="585"/>
        <end position="885"/>
    </location>
</feature>
<dbReference type="InterPro" id="IPR051010">
    <property type="entry name" value="BCAA_transport"/>
</dbReference>
<dbReference type="InterPro" id="IPR027417">
    <property type="entry name" value="P-loop_NTPase"/>
</dbReference>
<dbReference type="EMBL" id="JACJTC010000017">
    <property type="protein sequence ID" value="MBD2614151.1"/>
    <property type="molecule type" value="Genomic_DNA"/>
</dbReference>